<comment type="caution">
    <text evidence="2">The sequence shown here is derived from an EMBL/GenBank/DDBJ whole genome shotgun (WGS) entry which is preliminary data.</text>
</comment>
<proteinExistence type="predicted"/>
<organism evidence="2 3">
    <name type="scientific">Fusarium heterosporum</name>
    <dbReference type="NCBI Taxonomy" id="42747"/>
    <lineage>
        <taxon>Eukaryota</taxon>
        <taxon>Fungi</taxon>
        <taxon>Dikarya</taxon>
        <taxon>Ascomycota</taxon>
        <taxon>Pezizomycotina</taxon>
        <taxon>Sordariomycetes</taxon>
        <taxon>Hypocreomycetidae</taxon>
        <taxon>Hypocreales</taxon>
        <taxon>Nectriaceae</taxon>
        <taxon>Fusarium</taxon>
        <taxon>Fusarium heterosporum species complex</taxon>
    </lineage>
</organism>
<dbReference type="EMBL" id="JAAGWQ010000065">
    <property type="protein sequence ID" value="KAF5671664.1"/>
    <property type="molecule type" value="Genomic_DNA"/>
</dbReference>
<evidence type="ECO:0000313" key="3">
    <source>
        <dbReference type="Proteomes" id="UP000567885"/>
    </source>
</evidence>
<dbReference type="OrthoDB" id="3789824at2759"/>
<dbReference type="AlphaFoldDB" id="A0A8H5TGA4"/>
<reference evidence="2 3" key="1">
    <citation type="submission" date="2020-05" db="EMBL/GenBank/DDBJ databases">
        <title>Identification and distribution of gene clusters putatively required for synthesis of sphingolipid metabolism inhibitors in phylogenetically diverse species of the filamentous fungus Fusarium.</title>
        <authorList>
            <person name="Kim H.-S."/>
            <person name="Busman M."/>
            <person name="Brown D.W."/>
            <person name="Divon H."/>
            <person name="Uhlig S."/>
            <person name="Proctor R.H."/>
        </authorList>
    </citation>
    <scope>NUCLEOTIDE SEQUENCE [LARGE SCALE GENOMIC DNA]</scope>
    <source>
        <strain evidence="2 3">NRRL 20693</strain>
    </source>
</reference>
<dbReference type="InterPro" id="IPR010730">
    <property type="entry name" value="HET"/>
</dbReference>
<keyword evidence="3" id="KW-1185">Reference proteome</keyword>
<evidence type="ECO:0000313" key="2">
    <source>
        <dbReference type="EMBL" id="KAF5671664.1"/>
    </source>
</evidence>
<feature type="domain" description="Heterokaryon incompatibility" evidence="1">
    <location>
        <begin position="128"/>
        <end position="288"/>
    </location>
</feature>
<dbReference type="PANTHER" id="PTHR33112:SF16">
    <property type="entry name" value="HETEROKARYON INCOMPATIBILITY DOMAIN-CONTAINING PROTEIN"/>
    <property type="match status" value="1"/>
</dbReference>
<dbReference type="Pfam" id="PF06985">
    <property type="entry name" value="HET"/>
    <property type="match status" value="1"/>
</dbReference>
<dbReference type="PANTHER" id="PTHR33112">
    <property type="entry name" value="DOMAIN PROTEIN, PUTATIVE-RELATED"/>
    <property type="match status" value="1"/>
</dbReference>
<protein>
    <recommendedName>
        <fullName evidence="1">Heterokaryon incompatibility domain-containing protein</fullName>
    </recommendedName>
</protein>
<gene>
    <name evidence="2" type="ORF">FHETE_4034</name>
</gene>
<sequence length="606" mass="67863">MAKDSTIDPDSQETRLEILSVQVQQRGAASSTFLPISFNYTGQNPISEAYQGPIWLPQDPTSDVGLENITRLTLKWIQDCQNTHNRCGHGDNHGNIDYLPTRLIDVGTDDEKQPPKLFLPDGSKNLEYVALSYAWGPVNNHVTKTTASNLQVMMEGLPFSQLPKTVQDAIIFTRKLGFQYLWVDALCILQSRGPDDEDHKADWSHEATCFGYYYQNAMITISATGAKSADDGLFLSRPALSFDPKPVTFRRQRPSGEIRHVSILPKVPSWVSEMKRAPLYERGWAIQERILSTRVVHFSTNMVLWECQERRATEIDYAGSSPRDNGMIYEEVSDFMPVFWDIQRNGAEASQAIYEWYSFVEGYTAAKFTFIGDRLPALSGISTLIQKHIAQKYGAGLWELAIPQGLAWFLVEESVTNTSHLTSATDTRMDFQLILPSWSWAASRGPVKFLSLLDTWETMLKVENWEVKSVGVDTSGQVLRARLKVRGVFKIINLKDLIESRCQDFESGTSFLGLQSKIGHLDFARAVYMDAEVGAQCGSEVHPCVLVGTTYVPGSSRTKGPIACALILEPAGLSGGSEEYRRIGFLCVPLENWSSKDLEEKVIELV</sequence>
<name>A0A8H5TGA4_FUSHE</name>
<evidence type="ECO:0000259" key="1">
    <source>
        <dbReference type="Pfam" id="PF06985"/>
    </source>
</evidence>
<dbReference type="Proteomes" id="UP000567885">
    <property type="component" value="Unassembled WGS sequence"/>
</dbReference>
<accession>A0A8H5TGA4</accession>